<organism evidence="2 3">
    <name type="scientific">Blattamonas nauphoetae</name>
    <dbReference type="NCBI Taxonomy" id="2049346"/>
    <lineage>
        <taxon>Eukaryota</taxon>
        <taxon>Metamonada</taxon>
        <taxon>Preaxostyla</taxon>
        <taxon>Oxymonadida</taxon>
        <taxon>Blattamonas</taxon>
    </lineage>
</organism>
<evidence type="ECO:0000256" key="1">
    <source>
        <dbReference type="SAM" id="Coils"/>
    </source>
</evidence>
<keyword evidence="3" id="KW-1185">Reference proteome</keyword>
<name>A0ABQ9XWZ0_9EUKA</name>
<evidence type="ECO:0000313" key="2">
    <source>
        <dbReference type="EMBL" id="KAK2955984.1"/>
    </source>
</evidence>
<feature type="coiled-coil region" evidence="1">
    <location>
        <begin position="5"/>
        <end position="36"/>
    </location>
</feature>
<accession>A0ABQ9XWZ0</accession>
<protein>
    <submittedName>
        <fullName evidence="2">Uncharacterized protein</fullName>
    </submittedName>
</protein>
<comment type="caution">
    <text evidence="2">The sequence shown here is derived from an EMBL/GenBank/DDBJ whole genome shotgun (WGS) entry which is preliminary data.</text>
</comment>
<dbReference type="EMBL" id="JARBJD010000060">
    <property type="protein sequence ID" value="KAK2955984.1"/>
    <property type="molecule type" value="Genomic_DNA"/>
</dbReference>
<dbReference type="Proteomes" id="UP001281761">
    <property type="component" value="Unassembled WGS sequence"/>
</dbReference>
<keyword evidence="1" id="KW-0175">Coiled coil</keyword>
<feature type="coiled-coil region" evidence="1">
    <location>
        <begin position="83"/>
        <end position="120"/>
    </location>
</feature>
<reference evidence="2 3" key="1">
    <citation type="journal article" date="2022" name="bioRxiv">
        <title>Genomics of Preaxostyla Flagellates Illuminates Evolutionary Transitions and the Path Towards Mitochondrial Loss.</title>
        <authorList>
            <person name="Novak L.V.F."/>
            <person name="Treitli S.C."/>
            <person name="Pyrih J."/>
            <person name="Halakuc P."/>
            <person name="Pipaliya S.V."/>
            <person name="Vacek V."/>
            <person name="Brzon O."/>
            <person name="Soukal P."/>
            <person name="Eme L."/>
            <person name="Dacks J.B."/>
            <person name="Karnkowska A."/>
            <person name="Elias M."/>
            <person name="Hampl V."/>
        </authorList>
    </citation>
    <scope>NUCLEOTIDE SEQUENCE [LARGE SCALE GENOMIC DNA]</scope>
    <source>
        <strain evidence="2">NAU3</strain>
        <tissue evidence="2">Gut</tissue>
    </source>
</reference>
<evidence type="ECO:0000313" key="3">
    <source>
        <dbReference type="Proteomes" id="UP001281761"/>
    </source>
</evidence>
<sequence length="167" mass="19440">MHLLMQQMRNEQNQTSQALQQEIRETQKMINSLSKEEHVQIPLVAPSITPSHPVHTLHTPQPAQMRVTTSFTPAAHGAAVSSEEQAQALQDEHERNLDRMRQLREEKEESRLRMLRMKRIREEREEILSTSIPYFTHNTHRSRFVTPSLIDTTVLDHNINPIILTLV</sequence>
<gene>
    <name evidence="2" type="ORF">BLNAU_8960</name>
</gene>
<proteinExistence type="predicted"/>